<dbReference type="EMBL" id="ML996690">
    <property type="protein sequence ID" value="KAF2402873.1"/>
    <property type="molecule type" value="Genomic_DNA"/>
</dbReference>
<dbReference type="Pfam" id="PF00394">
    <property type="entry name" value="Cu-oxidase"/>
    <property type="match status" value="1"/>
</dbReference>
<dbReference type="CDD" id="cd13880">
    <property type="entry name" value="CuRO_2_MaLCC_like"/>
    <property type="match status" value="1"/>
</dbReference>
<dbReference type="PANTHER" id="PTHR11709">
    <property type="entry name" value="MULTI-COPPER OXIDASE"/>
    <property type="match status" value="1"/>
</dbReference>
<organism evidence="8 9">
    <name type="scientific">Trichodelitschia bisporula</name>
    <dbReference type="NCBI Taxonomy" id="703511"/>
    <lineage>
        <taxon>Eukaryota</taxon>
        <taxon>Fungi</taxon>
        <taxon>Dikarya</taxon>
        <taxon>Ascomycota</taxon>
        <taxon>Pezizomycotina</taxon>
        <taxon>Dothideomycetes</taxon>
        <taxon>Dothideomycetes incertae sedis</taxon>
        <taxon>Phaeotrichales</taxon>
        <taxon>Phaeotrichaceae</taxon>
        <taxon>Trichodelitschia</taxon>
    </lineage>
</organism>
<dbReference type="Gene3D" id="2.60.40.420">
    <property type="entry name" value="Cupredoxins - blue copper proteins"/>
    <property type="match status" value="3"/>
</dbReference>
<evidence type="ECO:0000256" key="3">
    <source>
        <dbReference type="ARBA" id="ARBA00023002"/>
    </source>
</evidence>
<accession>A0A6G1I3J1</accession>
<feature type="non-terminal residue" evidence="8">
    <location>
        <position position="1"/>
    </location>
</feature>
<feature type="domain" description="Plastocyanin-like" evidence="6">
    <location>
        <begin position="371"/>
        <end position="492"/>
    </location>
</feature>
<dbReference type="SUPFAM" id="SSF49503">
    <property type="entry name" value="Cupredoxins"/>
    <property type="match status" value="3"/>
</dbReference>
<evidence type="ECO:0000259" key="6">
    <source>
        <dbReference type="Pfam" id="PF07731"/>
    </source>
</evidence>
<dbReference type="OrthoDB" id="2121828at2759"/>
<protein>
    <submittedName>
        <fullName evidence="8">Laccase-1</fullName>
    </submittedName>
</protein>
<dbReference type="InterPro" id="IPR001117">
    <property type="entry name" value="Cu-oxidase_2nd"/>
</dbReference>
<feature type="domain" description="Plastocyanin-like" evidence="5">
    <location>
        <begin position="142"/>
        <end position="276"/>
    </location>
</feature>
<keyword evidence="4" id="KW-0186">Copper</keyword>
<dbReference type="Pfam" id="PF07731">
    <property type="entry name" value="Cu-oxidase_2"/>
    <property type="match status" value="1"/>
</dbReference>
<reference evidence="8" key="1">
    <citation type="journal article" date="2020" name="Stud. Mycol.">
        <title>101 Dothideomycetes genomes: a test case for predicting lifestyles and emergence of pathogens.</title>
        <authorList>
            <person name="Haridas S."/>
            <person name="Albert R."/>
            <person name="Binder M."/>
            <person name="Bloem J."/>
            <person name="Labutti K."/>
            <person name="Salamov A."/>
            <person name="Andreopoulos B."/>
            <person name="Baker S."/>
            <person name="Barry K."/>
            <person name="Bills G."/>
            <person name="Bluhm B."/>
            <person name="Cannon C."/>
            <person name="Castanera R."/>
            <person name="Culley D."/>
            <person name="Daum C."/>
            <person name="Ezra D."/>
            <person name="Gonzalez J."/>
            <person name="Henrissat B."/>
            <person name="Kuo A."/>
            <person name="Liang C."/>
            <person name="Lipzen A."/>
            <person name="Lutzoni F."/>
            <person name="Magnuson J."/>
            <person name="Mondo S."/>
            <person name="Nolan M."/>
            <person name="Ohm R."/>
            <person name="Pangilinan J."/>
            <person name="Park H.-J."/>
            <person name="Ramirez L."/>
            <person name="Alfaro M."/>
            <person name="Sun H."/>
            <person name="Tritt A."/>
            <person name="Yoshinaga Y."/>
            <person name="Zwiers L.-H."/>
            <person name="Turgeon B."/>
            <person name="Goodwin S."/>
            <person name="Spatafora J."/>
            <person name="Crous P."/>
            <person name="Grigoriev I."/>
        </authorList>
    </citation>
    <scope>NUCLEOTIDE SEQUENCE</scope>
    <source>
        <strain evidence="8">CBS 262.69</strain>
    </source>
</reference>
<dbReference type="CDD" id="cd13901">
    <property type="entry name" value="CuRO_3_MaLCC_like"/>
    <property type="match status" value="1"/>
</dbReference>
<evidence type="ECO:0000313" key="8">
    <source>
        <dbReference type="EMBL" id="KAF2402873.1"/>
    </source>
</evidence>
<evidence type="ECO:0000256" key="4">
    <source>
        <dbReference type="ARBA" id="ARBA00023008"/>
    </source>
</evidence>
<dbReference type="InterPro" id="IPR011707">
    <property type="entry name" value="Cu-oxidase-like_N"/>
</dbReference>
<proteinExistence type="inferred from homology"/>
<keyword evidence="3" id="KW-0560">Oxidoreductase</keyword>
<dbReference type="InterPro" id="IPR045087">
    <property type="entry name" value="Cu-oxidase_fam"/>
</dbReference>
<keyword evidence="2" id="KW-0479">Metal-binding</keyword>
<dbReference type="InterPro" id="IPR033138">
    <property type="entry name" value="Cu_oxidase_CS"/>
</dbReference>
<feature type="domain" description="Plastocyanin-like" evidence="7">
    <location>
        <begin position="17"/>
        <end position="132"/>
    </location>
</feature>
<gene>
    <name evidence="8" type="ORF">EJ06DRAFT_472993</name>
</gene>
<evidence type="ECO:0000259" key="5">
    <source>
        <dbReference type="Pfam" id="PF00394"/>
    </source>
</evidence>
<dbReference type="CDD" id="cd13854">
    <property type="entry name" value="CuRO_1_MaLCC_like"/>
    <property type="match status" value="1"/>
</dbReference>
<dbReference type="AlphaFoldDB" id="A0A6G1I3J1"/>
<evidence type="ECO:0000259" key="7">
    <source>
        <dbReference type="Pfam" id="PF07732"/>
    </source>
</evidence>
<dbReference type="InterPro" id="IPR002355">
    <property type="entry name" value="Cu_oxidase_Cu_BS"/>
</dbReference>
<dbReference type="FunFam" id="2.60.40.420:FF:000021">
    <property type="entry name" value="Extracellular dihydrogeodin oxidase/laccase"/>
    <property type="match status" value="1"/>
</dbReference>
<dbReference type="PROSITE" id="PS00079">
    <property type="entry name" value="MULTICOPPER_OXIDASE1"/>
    <property type="match status" value="1"/>
</dbReference>
<sequence>CGPIPDTGATRTYNFHVSKETVAPDGVVKNGLVVNGQFPGPLIEANWGDWIEVIVTNDMSDEGTSLHWHGLLQKDTPWFDGVPSVSQCPIAPGDTLVYKFRADVFGSSWYHSHYSAQYAGGALGPIVIHGPKTQDYDVDLGPVMVSDWYHDDYFTLVNRTMNGIISFSNNILINGKMNYPCQNTTFACTPNAGVSKFSFTSGKKHLLRIINTSAEAMIKFSIDGHTMKVVANDFVPIQPYDTNVVTVGVGQRSDVIVEATGASTDLVWMRADATGCAFTDGVSPQGVAGVYYESANEDDVPSSTSSVAASALTDCGNDPLSQTQPFCPQTALDSNPTVQNIDITFGNNGTNFVWFMNNQSFHGDYNAPVLQQANEGNLTFPAEWNVFNFASAGSVRLILKSFFTAGAHPMHLHGHNFHVLDEGFGDWDGVITNPSNPQTRDVQLLRPAQDANTPSYIVMQWTQDNPGVWPMHCHIAWHVSGGLYINVLERPDDIQKMTIDHSVADTCQKWDAWSAANVVDQIDSGL</sequence>
<dbReference type="PROSITE" id="PS00080">
    <property type="entry name" value="MULTICOPPER_OXIDASE2"/>
    <property type="match status" value="1"/>
</dbReference>
<evidence type="ECO:0000256" key="1">
    <source>
        <dbReference type="ARBA" id="ARBA00010609"/>
    </source>
</evidence>
<comment type="similarity">
    <text evidence="1">Belongs to the multicopper oxidase family.</text>
</comment>
<evidence type="ECO:0000313" key="9">
    <source>
        <dbReference type="Proteomes" id="UP000799640"/>
    </source>
</evidence>
<dbReference type="Proteomes" id="UP000799640">
    <property type="component" value="Unassembled WGS sequence"/>
</dbReference>
<evidence type="ECO:0000256" key="2">
    <source>
        <dbReference type="ARBA" id="ARBA00022723"/>
    </source>
</evidence>
<dbReference type="InterPro" id="IPR011706">
    <property type="entry name" value="Cu-oxidase_C"/>
</dbReference>
<dbReference type="GO" id="GO:0016491">
    <property type="term" value="F:oxidoreductase activity"/>
    <property type="evidence" value="ECO:0007669"/>
    <property type="project" value="UniProtKB-KW"/>
</dbReference>
<name>A0A6G1I3J1_9PEZI</name>
<dbReference type="PANTHER" id="PTHR11709:SF145">
    <property type="entry name" value="LCC1"/>
    <property type="match status" value="1"/>
</dbReference>
<dbReference type="InterPro" id="IPR008972">
    <property type="entry name" value="Cupredoxin"/>
</dbReference>
<dbReference type="Pfam" id="PF07732">
    <property type="entry name" value="Cu-oxidase_3"/>
    <property type="match status" value="1"/>
</dbReference>
<keyword evidence="9" id="KW-1185">Reference proteome</keyword>
<dbReference type="GO" id="GO:0005507">
    <property type="term" value="F:copper ion binding"/>
    <property type="evidence" value="ECO:0007669"/>
    <property type="project" value="InterPro"/>
</dbReference>